<organism evidence="2 3">
    <name type="scientific">Kluyvera cryocrescens</name>
    <name type="common">Kluyvera citrophila</name>
    <dbReference type="NCBI Taxonomy" id="580"/>
    <lineage>
        <taxon>Bacteria</taxon>
        <taxon>Pseudomonadati</taxon>
        <taxon>Pseudomonadota</taxon>
        <taxon>Gammaproteobacteria</taxon>
        <taxon>Enterobacterales</taxon>
        <taxon>Enterobacteriaceae</taxon>
        <taxon>Kluyvera</taxon>
    </lineage>
</organism>
<dbReference type="RefSeq" id="WP_318242745.1">
    <property type="nucleotide sequence ID" value="NZ_JAUEQX010000013.1"/>
</dbReference>
<dbReference type="AlphaFoldDB" id="A0AAW9C9A0"/>
<dbReference type="EMBL" id="JAUEQX010000013">
    <property type="protein sequence ID" value="MDW3778214.1"/>
    <property type="molecule type" value="Genomic_DNA"/>
</dbReference>
<evidence type="ECO:0000313" key="2">
    <source>
        <dbReference type="EMBL" id="MDW3778214.1"/>
    </source>
</evidence>
<gene>
    <name evidence="2" type="ORF">QWU01_15510</name>
</gene>
<dbReference type="Proteomes" id="UP001276300">
    <property type="component" value="Unassembled WGS sequence"/>
</dbReference>
<feature type="region of interest" description="Disordered" evidence="1">
    <location>
        <begin position="68"/>
        <end position="94"/>
    </location>
</feature>
<accession>A0AAW9C9A0</accession>
<feature type="compositionally biased region" description="Low complexity" evidence="1">
    <location>
        <begin position="85"/>
        <end position="94"/>
    </location>
</feature>
<protein>
    <submittedName>
        <fullName evidence="2">Uncharacterized protein</fullName>
    </submittedName>
</protein>
<reference evidence="2" key="1">
    <citation type="journal article" date="2023" name="J Glob Antimicrob Resist">
        <title>Emergence of NDM-1 and KPC-3 carbapenemases in Kluyvera cryocrescens: Investigating genetic heterogeneity and acquisition routes of blaNDM-1 in Enterobacterales species in Portugal.</title>
        <authorList>
            <person name="Loiodice M."/>
            <person name="Ribeiro M."/>
            <person name="Peixe L."/>
            <person name="Novais A."/>
        </authorList>
    </citation>
    <scope>NUCLEOTIDE SEQUENCE</scope>
    <source>
        <strain evidence="2">K629</strain>
    </source>
</reference>
<comment type="caution">
    <text evidence="2">The sequence shown here is derived from an EMBL/GenBank/DDBJ whole genome shotgun (WGS) entry which is preliminary data.</text>
</comment>
<evidence type="ECO:0000256" key="1">
    <source>
        <dbReference type="SAM" id="MobiDB-lite"/>
    </source>
</evidence>
<name>A0AAW9C9A0_KLUCR</name>
<evidence type="ECO:0000313" key="3">
    <source>
        <dbReference type="Proteomes" id="UP001276300"/>
    </source>
</evidence>
<sequence length="94" mass="10910">MIYDHSRKIDNWQKWAVERMRRCTLWRGARLFLLAQFYMPVSCPWSAKLRLAFQPVALLIHLAPYKPNGARSAQGAANRRRPLHPRALAAESPL</sequence>
<feature type="non-terminal residue" evidence="2">
    <location>
        <position position="94"/>
    </location>
</feature>
<proteinExistence type="predicted"/>